<dbReference type="InterPro" id="IPR015943">
    <property type="entry name" value="WD40/YVTN_repeat-like_dom_sf"/>
</dbReference>
<dbReference type="PATRIC" id="fig|217031.4.peg.6522"/>
<proteinExistence type="inferred from homology"/>
<dbReference type="Pfam" id="PF10282">
    <property type="entry name" value="Lactonase"/>
    <property type="match status" value="1"/>
</dbReference>
<dbReference type="InterPro" id="IPR050282">
    <property type="entry name" value="Cycloisomerase_2"/>
</dbReference>
<dbReference type="InterPro" id="IPR019405">
    <property type="entry name" value="Lactonase_7-beta_prop"/>
</dbReference>
<dbReference type="AlphaFoldDB" id="A0A0Q9Y693"/>
<name>A0A0Q9Y693_9BACI</name>
<protein>
    <recommendedName>
        <fullName evidence="4">6-phosphogluconolactonase</fullName>
    </recommendedName>
</protein>
<evidence type="ECO:0000313" key="3">
    <source>
        <dbReference type="Proteomes" id="UP000053881"/>
    </source>
</evidence>
<dbReference type="GO" id="GO:0017057">
    <property type="term" value="F:6-phosphogluconolactonase activity"/>
    <property type="evidence" value="ECO:0007669"/>
    <property type="project" value="TreeGrafter"/>
</dbReference>
<evidence type="ECO:0000256" key="1">
    <source>
        <dbReference type="ARBA" id="ARBA00005564"/>
    </source>
</evidence>
<sequence length="346" mass="39339">MKTDQYKIFIGSYGSTDQETIHWLNWKEGHWEKLAAVSGVENPSFLSFNHSQSHLFSVSEVEKGELISYKLDHDERRMKEMNRQSTNGWAPCYVENLKDQYLFTANYGGGNIIVHPVAQDGKIMPFCAEFDFSDIANEKGLTSHPHTIRQIPSTDRYMVADLGLNCLFIYEFNPIEGKLDLIEEIEAPEGSGPRHIAFHPSLNIVYVVNELNSSILTYSYQDKGENFKKLLQNIATIPSDWEGANYCADIHITPSGSFLFVSNRGHHSIASYFVSNNGLLEVYAYTNCKGEWPRNFAISPDEKYIFVANEHTHNIVTFQLEGNGDLLEIGNPYSIHRPVCIKIQEI</sequence>
<dbReference type="Proteomes" id="UP000053881">
    <property type="component" value="Unassembled WGS sequence"/>
</dbReference>
<dbReference type="SUPFAM" id="SSF51004">
    <property type="entry name" value="C-terminal (heme d1) domain of cytochrome cd1-nitrite reductase"/>
    <property type="match status" value="1"/>
</dbReference>
<dbReference type="PANTHER" id="PTHR30344:SF1">
    <property type="entry name" value="6-PHOSPHOGLUCONOLACTONASE"/>
    <property type="match status" value="1"/>
</dbReference>
<dbReference type="EMBL" id="LGPB01000131">
    <property type="protein sequence ID" value="KRG11128.1"/>
    <property type="molecule type" value="Genomic_DNA"/>
</dbReference>
<comment type="similarity">
    <text evidence="1">Belongs to the cycloisomerase 2 family.</text>
</comment>
<dbReference type="Gene3D" id="2.130.10.10">
    <property type="entry name" value="YVTN repeat-like/Quinoprotein amine dehydrogenase"/>
    <property type="match status" value="1"/>
</dbReference>
<evidence type="ECO:0008006" key="4">
    <source>
        <dbReference type="Google" id="ProtNLM"/>
    </source>
</evidence>
<evidence type="ECO:0000313" key="2">
    <source>
        <dbReference type="EMBL" id="KRG11128.1"/>
    </source>
</evidence>
<organism evidence="2 3">
    <name type="scientific">Lederbergia galactosidilytica</name>
    <dbReference type="NCBI Taxonomy" id="217031"/>
    <lineage>
        <taxon>Bacteria</taxon>
        <taxon>Bacillati</taxon>
        <taxon>Bacillota</taxon>
        <taxon>Bacilli</taxon>
        <taxon>Bacillales</taxon>
        <taxon>Bacillaceae</taxon>
        <taxon>Lederbergia</taxon>
    </lineage>
</organism>
<comment type="caution">
    <text evidence="2">The sequence shown here is derived from an EMBL/GenBank/DDBJ whole genome shotgun (WGS) entry which is preliminary data.</text>
</comment>
<gene>
    <name evidence="2" type="ORF">ACA29_19285</name>
</gene>
<reference evidence="2 3" key="1">
    <citation type="submission" date="2015-06" db="EMBL/GenBank/DDBJ databases">
        <title>Genome sequencing project of Bacillus galactosidilyticus PL133.</title>
        <authorList>
            <person name="Gaiero J."/>
            <person name="Nicol R."/>
            <person name="Habash M."/>
        </authorList>
    </citation>
    <scope>NUCLEOTIDE SEQUENCE [LARGE SCALE GENOMIC DNA]</scope>
    <source>
        <strain evidence="2 3">PL133</strain>
    </source>
</reference>
<dbReference type="InterPro" id="IPR011048">
    <property type="entry name" value="Haem_d1_sf"/>
</dbReference>
<accession>A0A0Q9Y693</accession>
<dbReference type="PANTHER" id="PTHR30344">
    <property type="entry name" value="6-PHOSPHOGLUCONOLACTONASE-RELATED"/>
    <property type="match status" value="1"/>
</dbReference>